<feature type="transmembrane region" description="Helical" evidence="6">
    <location>
        <begin position="60"/>
        <end position="83"/>
    </location>
</feature>
<evidence type="ECO:0000256" key="4">
    <source>
        <dbReference type="ARBA" id="ARBA00022989"/>
    </source>
</evidence>
<dbReference type="SUPFAM" id="SSF118215">
    <property type="entry name" value="Proton glutamate symport protein"/>
    <property type="match status" value="1"/>
</dbReference>
<keyword evidence="3 6" id="KW-0812">Transmembrane</keyword>
<dbReference type="AlphaFoldDB" id="A0A3S4U893"/>
<evidence type="ECO:0000256" key="1">
    <source>
        <dbReference type="ARBA" id="ARBA00004141"/>
    </source>
</evidence>
<evidence type="ECO:0000313" key="7">
    <source>
        <dbReference type="EMBL" id="VEH67608.1"/>
    </source>
</evidence>
<keyword evidence="2" id="KW-0813">Transport</keyword>
<dbReference type="GO" id="GO:0016020">
    <property type="term" value="C:membrane"/>
    <property type="evidence" value="ECO:0007669"/>
    <property type="project" value="UniProtKB-SubCell"/>
</dbReference>
<dbReference type="GO" id="GO:0015293">
    <property type="term" value="F:symporter activity"/>
    <property type="evidence" value="ECO:0007669"/>
    <property type="project" value="InterPro"/>
</dbReference>
<accession>A0A3S4U893</accession>
<feature type="transmembrane region" description="Helical" evidence="6">
    <location>
        <begin position="30"/>
        <end position="48"/>
    </location>
</feature>
<dbReference type="KEGG" id="rpne:NCTC8284_02805"/>
<gene>
    <name evidence="7" type="primary">sstT_2</name>
    <name evidence="7" type="ORF">NCTC8284_02805</name>
</gene>
<evidence type="ECO:0000256" key="3">
    <source>
        <dbReference type="ARBA" id="ARBA00022692"/>
    </source>
</evidence>
<evidence type="ECO:0000256" key="5">
    <source>
        <dbReference type="ARBA" id="ARBA00023136"/>
    </source>
</evidence>
<dbReference type="InterPro" id="IPR036458">
    <property type="entry name" value="Na:dicarbo_symporter_sf"/>
</dbReference>
<reference evidence="7 8" key="1">
    <citation type="submission" date="2018-12" db="EMBL/GenBank/DDBJ databases">
        <authorList>
            <consortium name="Pathogen Informatics"/>
        </authorList>
    </citation>
    <scope>NUCLEOTIDE SEQUENCE [LARGE SCALE GENOMIC DNA]</scope>
    <source>
        <strain evidence="7 8">NCTC8284</strain>
    </source>
</reference>
<dbReference type="EMBL" id="LR134405">
    <property type="protein sequence ID" value="VEH67608.1"/>
    <property type="molecule type" value="Genomic_DNA"/>
</dbReference>
<keyword evidence="5 6" id="KW-0472">Membrane</keyword>
<dbReference type="Pfam" id="PF00375">
    <property type="entry name" value="SDF"/>
    <property type="match status" value="1"/>
</dbReference>
<evidence type="ECO:0000313" key="8">
    <source>
        <dbReference type="Proteomes" id="UP000278733"/>
    </source>
</evidence>
<proteinExistence type="predicted"/>
<name>A0A3S4U893_9PAST</name>
<dbReference type="InterPro" id="IPR001991">
    <property type="entry name" value="Na-dicarboxylate_symporter"/>
</dbReference>
<organism evidence="7 8">
    <name type="scientific">Rodentibacter pneumotropicus</name>
    <dbReference type="NCBI Taxonomy" id="758"/>
    <lineage>
        <taxon>Bacteria</taxon>
        <taxon>Pseudomonadati</taxon>
        <taxon>Pseudomonadota</taxon>
        <taxon>Gammaproteobacteria</taxon>
        <taxon>Pasteurellales</taxon>
        <taxon>Pasteurellaceae</taxon>
        <taxon>Rodentibacter</taxon>
    </lineage>
</organism>
<protein>
    <submittedName>
        <fullName evidence="7">Serine/threonine transporter SstT</fullName>
    </submittedName>
</protein>
<dbReference type="Proteomes" id="UP000278733">
    <property type="component" value="Chromosome"/>
</dbReference>
<comment type="subcellular location">
    <subcellularLocation>
        <location evidence="1">Membrane</location>
        <topology evidence="1">Multi-pass membrane protein</topology>
    </subcellularLocation>
</comment>
<keyword evidence="4 6" id="KW-1133">Transmembrane helix</keyword>
<evidence type="ECO:0000256" key="2">
    <source>
        <dbReference type="ARBA" id="ARBA00022448"/>
    </source>
</evidence>
<dbReference type="Gene3D" id="1.10.3860.10">
    <property type="entry name" value="Sodium:dicarboxylate symporter"/>
    <property type="match status" value="1"/>
</dbReference>
<sequence>MAWSIGLGLALRYAAETTKQVVSDFAEGISKIVHVIISFAPFGVFGLVAETLSDKGLVALGGYIHLLFVLIGTMLLLHLFLILF</sequence>
<evidence type="ECO:0000256" key="6">
    <source>
        <dbReference type="SAM" id="Phobius"/>
    </source>
</evidence>